<evidence type="ECO:0000256" key="5">
    <source>
        <dbReference type="ARBA" id="ARBA00022801"/>
    </source>
</evidence>
<dbReference type="OrthoDB" id="9802055at2"/>
<reference evidence="9 10" key="1">
    <citation type="submission" date="2017-10" db="EMBL/GenBank/DDBJ databases">
        <title>Draft genome of Longimonas halophila.</title>
        <authorList>
            <person name="Goh K.M."/>
            <person name="Shamsir M.S."/>
            <person name="Lim S.W."/>
        </authorList>
    </citation>
    <scope>NUCLEOTIDE SEQUENCE [LARGE SCALE GENOMIC DNA]</scope>
    <source>
        <strain evidence="9 10">KCTC 42399</strain>
    </source>
</reference>
<dbReference type="InterPro" id="IPR001714">
    <property type="entry name" value="Pept_M24_MAP"/>
</dbReference>
<comment type="cofactor">
    <cofactor evidence="6">
        <name>Co(2+)</name>
        <dbReference type="ChEBI" id="CHEBI:48828"/>
    </cofactor>
    <cofactor evidence="6">
        <name>Zn(2+)</name>
        <dbReference type="ChEBI" id="CHEBI:29105"/>
    </cofactor>
    <cofactor evidence="6">
        <name>Mn(2+)</name>
        <dbReference type="ChEBI" id="CHEBI:29035"/>
    </cofactor>
    <cofactor evidence="6">
        <name>Fe(2+)</name>
        <dbReference type="ChEBI" id="CHEBI:29033"/>
    </cofactor>
    <text evidence="6">Binds 2 divalent metal cations per subunit. Has a high-affinity and a low affinity metal-binding site. The true nature of the physiological cofactor is under debate. The enzyme is active with cobalt, zinc, manganese or divalent iron ions. Most likely, methionine aminopeptidases function as mononuclear Fe(2+)-metalloproteases under physiological conditions, and the catalytically relevant metal-binding site has been assigned to the histidine-containing high-affinity site.</text>
</comment>
<evidence type="ECO:0000313" key="10">
    <source>
        <dbReference type="Proteomes" id="UP000221024"/>
    </source>
</evidence>
<dbReference type="PANTHER" id="PTHR43330:SF27">
    <property type="entry name" value="METHIONINE AMINOPEPTIDASE"/>
    <property type="match status" value="1"/>
</dbReference>
<comment type="catalytic activity">
    <reaction evidence="6 7">
        <text>Release of N-terminal amino acids, preferentially methionine, from peptides and arylamides.</text>
        <dbReference type="EC" id="3.4.11.18"/>
    </reaction>
</comment>
<feature type="binding site" evidence="6">
    <location>
        <position position="109"/>
    </location>
    <ligand>
        <name>a divalent metal cation</name>
        <dbReference type="ChEBI" id="CHEBI:60240"/>
        <label>1</label>
    </ligand>
</feature>
<evidence type="ECO:0000256" key="3">
    <source>
        <dbReference type="ARBA" id="ARBA00022670"/>
    </source>
</evidence>
<feature type="domain" description="Peptidase M24" evidence="8">
    <location>
        <begin position="11"/>
        <end position="240"/>
    </location>
</feature>
<dbReference type="GO" id="GO:0046872">
    <property type="term" value="F:metal ion binding"/>
    <property type="evidence" value="ECO:0007669"/>
    <property type="project" value="UniProtKB-UniRule"/>
</dbReference>
<feature type="binding site" evidence="6">
    <location>
        <position position="81"/>
    </location>
    <ligand>
        <name>substrate</name>
    </ligand>
</feature>
<comment type="similarity">
    <text evidence="6">Belongs to the peptidase M24A family. Methionine aminopeptidase type 1 subfamily.</text>
</comment>
<dbReference type="GO" id="GO:0070006">
    <property type="term" value="F:metalloaminopeptidase activity"/>
    <property type="evidence" value="ECO:0007669"/>
    <property type="project" value="UniProtKB-UniRule"/>
</dbReference>
<dbReference type="InterPro" id="IPR036005">
    <property type="entry name" value="Creatinase/aminopeptidase-like"/>
</dbReference>
<feature type="binding site" evidence="6">
    <location>
        <position position="234"/>
    </location>
    <ligand>
        <name>a divalent metal cation</name>
        <dbReference type="ChEBI" id="CHEBI:60240"/>
        <label>1</label>
    </ligand>
</feature>
<dbReference type="GO" id="GO:0006508">
    <property type="term" value="P:proteolysis"/>
    <property type="evidence" value="ECO:0007669"/>
    <property type="project" value="UniProtKB-KW"/>
</dbReference>
<dbReference type="Proteomes" id="UP000221024">
    <property type="component" value="Unassembled WGS sequence"/>
</dbReference>
<dbReference type="NCBIfam" id="TIGR00500">
    <property type="entry name" value="met_pdase_I"/>
    <property type="match status" value="1"/>
</dbReference>
<evidence type="ECO:0000259" key="8">
    <source>
        <dbReference type="Pfam" id="PF00557"/>
    </source>
</evidence>
<dbReference type="EMBL" id="PDEP01000020">
    <property type="protein sequence ID" value="PEN04794.1"/>
    <property type="molecule type" value="Genomic_DNA"/>
</dbReference>
<organism evidence="9 10">
    <name type="scientific">Longimonas halophila</name>
    <dbReference type="NCBI Taxonomy" id="1469170"/>
    <lineage>
        <taxon>Bacteria</taxon>
        <taxon>Pseudomonadati</taxon>
        <taxon>Rhodothermota</taxon>
        <taxon>Rhodothermia</taxon>
        <taxon>Rhodothermales</taxon>
        <taxon>Salisaetaceae</taxon>
        <taxon>Longimonas</taxon>
    </lineage>
</organism>
<keyword evidence="3 6" id="KW-0645">Protease</keyword>
<dbReference type="PANTHER" id="PTHR43330">
    <property type="entry name" value="METHIONINE AMINOPEPTIDASE"/>
    <property type="match status" value="1"/>
</dbReference>
<evidence type="ECO:0000313" key="9">
    <source>
        <dbReference type="EMBL" id="PEN04794.1"/>
    </source>
</evidence>
<evidence type="ECO:0000256" key="1">
    <source>
        <dbReference type="ARBA" id="ARBA00002521"/>
    </source>
</evidence>
<keyword evidence="10" id="KW-1185">Reference proteome</keyword>
<comment type="caution">
    <text evidence="6">Lacks conserved residue(s) required for the propagation of feature annotation.</text>
</comment>
<keyword evidence="5 6" id="KW-0378">Hydrolase</keyword>
<evidence type="ECO:0000256" key="6">
    <source>
        <dbReference type="HAMAP-Rule" id="MF_01974"/>
    </source>
</evidence>
<dbReference type="EC" id="3.4.11.18" evidence="6 7"/>
<dbReference type="InterPro" id="IPR002467">
    <property type="entry name" value="Pept_M24A_MAP1"/>
</dbReference>
<evidence type="ECO:0000256" key="7">
    <source>
        <dbReference type="RuleBase" id="RU003653"/>
    </source>
</evidence>
<feature type="binding site" evidence="6">
    <location>
        <position position="98"/>
    </location>
    <ligand>
        <name>a divalent metal cation</name>
        <dbReference type="ChEBI" id="CHEBI:60240"/>
        <label>1</label>
    </ligand>
</feature>
<keyword evidence="4 6" id="KW-0479">Metal-binding</keyword>
<feature type="binding site" evidence="6">
    <location>
        <position position="203"/>
    </location>
    <ligand>
        <name>a divalent metal cation</name>
        <dbReference type="ChEBI" id="CHEBI:60240"/>
        <label>2</label>
        <note>catalytic</note>
    </ligand>
</feature>
<protein>
    <recommendedName>
        <fullName evidence="6 7">Methionine aminopeptidase</fullName>
        <shortName evidence="6">MAP</shortName>
        <shortName evidence="6">MetAP</shortName>
        <ecNumber evidence="6 7">3.4.11.18</ecNumber>
    </recommendedName>
    <alternativeName>
        <fullName evidence="6">Peptidase M</fullName>
    </alternativeName>
</protein>
<dbReference type="Pfam" id="PF00557">
    <property type="entry name" value="Peptidase_M24"/>
    <property type="match status" value="1"/>
</dbReference>
<feature type="binding site" evidence="6">
    <location>
        <position position="170"/>
    </location>
    <ligand>
        <name>a divalent metal cation</name>
        <dbReference type="ChEBI" id="CHEBI:60240"/>
        <label>2</label>
        <note>catalytic</note>
    </ligand>
</feature>
<dbReference type="InterPro" id="IPR000994">
    <property type="entry name" value="Pept_M24"/>
</dbReference>
<dbReference type="CDD" id="cd01086">
    <property type="entry name" value="MetAP1"/>
    <property type="match status" value="1"/>
</dbReference>
<dbReference type="GO" id="GO:0005829">
    <property type="term" value="C:cytosol"/>
    <property type="evidence" value="ECO:0007669"/>
    <property type="project" value="TreeGrafter"/>
</dbReference>
<keyword evidence="2 6" id="KW-0031">Aminopeptidase</keyword>
<comment type="subunit">
    <text evidence="6">Monomer.</text>
</comment>
<dbReference type="SUPFAM" id="SSF55920">
    <property type="entry name" value="Creatinase/aminopeptidase"/>
    <property type="match status" value="1"/>
</dbReference>
<proteinExistence type="inferred from homology"/>
<feature type="binding site" evidence="6">
    <location>
        <position position="234"/>
    </location>
    <ligand>
        <name>a divalent metal cation</name>
        <dbReference type="ChEBI" id="CHEBI:60240"/>
        <label>2</label>
        <note>catalytic</note>
    </ligand>
</feature>
<comment type="caution">
    <text evidence="9">The sequence shown here is derived from an EMBL/GenBank/DDBJ whole genome shotgun (WGS) entry which is preliminary data.</text>
</comment>
<dbReference type="RefSeq" id="WP_098063403.1">
    <property type="nucleotide sequence ID" value="NZ_PDEP01000020.1"/>
</dbReference>
<name>A0A2H3NI38_9BACT</name>
<feature type="binding site" evidence="6">
    <location>
        <position position="109"/>
    </location>
    <ligand>
        <name>a divalent metal cation</name>
        <dbReference type="ChEBI" id="CHEBI:60240"/>
        <label>2</label>
        <note>catalytic</note>
    </ligand>
</feature>
<dbReference type="GO" id="GO:0004239">
    <property type="term" value="F:initiator methionyl aminopeptidase activity"/>
    <property type="evidence" value="ECO:0007669"/>
    <property type="project" value="UniProtKB-UniRule"/>
</dbReference>
<evidence type="ECO:0000256" key="4">
    <source>
        <dbReference type="ARBA" id="ARBA00022723"/>
    </source>
</evidence>
<dbReference type="Gene3D" id="3.90.230.10">
    <property type="entry name" value="Creatinase/methionine aminopeptidase superfamily"/>
    <property type="match status" value="1"/>
</dbReference>
<accession>A0A2H3NI38</accession>
<dbReference type="PRINTS" id="PR00599">
    <property type="entry name" value="MAPEPTIDASE"/>
</dbReference>
<dbReference type="HAMAP" id="MF_01974">
    <property type="entry name" value="MetAP_1"/>
    <property type="match status" value="1"/>
</dbReference>
<gene>
    <name evidence="6 9" type="primary">map</name>
    <name evidence="9" type="ORF">CRI93_14535</name>
</gene>
<comment type="function">
    <text evidence="1 6">Removes the N-terminal methionine from nascent proteins. The N-terminal methionine is often cleaved when the second residue in the primary sequence is small and uncharged (Met-Ala-, Cys, Gly, Pro, Ser, Thr, or Val). Requires deformylation of the N(alpha)-formylated initiator methionine before it can be hydrolyzed.</text>
</comment>
<sequence length="270" mass="29023">MVQLKSTREIERLRASADLVGRTLGEIAKHVEPGITPNELDAIAEEFIRTHGAEPAFKGHKAGSNVFPATLCVSVNDAVVHGIPDDTPLKSGDLLSIDCGVVLDGFIGDSAYTFAVGEISDEKKALCDVTYRGLHAGIEQAKTGNRIGDIGHAVESTCSDYGIVKALCGHGVGRSLWEEPQVPNYGTPGTGRRIKPGLVICIEPMINIGDDEVTTDADGWTVRTADRTPSAHYEHMVAVHSDRYEILSTFDYVEDVHTPPYNPLTVSESA</sequence>
<evidence type="ECO:0000256" key="2">
    <source>
        <dbReference type="ARBA" id="ARBA00022438"/>
    </source>
</evidence>
<dbReference type="AlphaFoldDB" id="A0A2H3NI38"/>